<sequence length="65" mass="7072">MANNAVQHAAQNALNQPVAVGEYKQFLMHVIALASANLSELETPEYAAAYLNGIGYMIEPPRREA</sequence>
<gene>
    <name evidence="1" type="ORF">ONZ52_04155</name>
</gene>
<keyword evidence="2" id="KW-1185">Reference proteome</keyword>
<evidence type="ECO:0000313" key="2">
    <source>
        <dbReference type="Proteomes" id="UP001431181"/>
    </source>
</evidence>
<accession>A0ABT3KCK9</accession>
<comment type="caution">
    <text evidence="1">The sequence shown here is derived from an EMBL/GenBank/DDBJ whole genome shotgun (WGS) entry which is preliminary data.</text>
</comment>
<dbReference type="Proteomes" id="UP001431181">
    <property type="component" value="Unassembled WGS sequence"/>
</dbReference>
<protein>
    <submittedName>
        <fullName evidence="1">Uncharacterized protein</fullName>
    </submittedName>
</protein>
<name>A0ABT3KCK9_9GAMM</name>
<reference evidence="1" key="1">
    <citation type="submission" date="2022-11" db="EMBL/GenBank/DDBJ databases">
        <title>Marinomonas sp. nov., isolated from marine algae.</title>
        <authorList>
            <person name="Choi D.G."/>
            <person name="Kim J.M."/>
            <person name="Lee J.K."/>
            <person name="Baek J.H."/>
            <person name="Jeon C.O."/>
        </authorList>
    </citation>
    <scope>NUCLEOTIDE SEQUENCE</scope>
    <source>
        <strain evidence="1">KJ51-3</strain>
    </source>
</reference>
<dbReference type="EMBL" id="JAPEUL010000004">
    <property type="protein sequence ID" value="MCW4628253.1"/>
    <property type="molecule type" value="Genomic_DNA"/>
</dbReference>
<organism evidence="1 2">
    <name type="scientific">Marinomonas rhodophyticola</name>
    <dbReference type="NCBI Taxonomy" id="2992803"/>
    <lineage>
        <taxon>Bacteria</taxon>
        <taxon>Pseudomonadati</taxon>
        <taxon>Pseudomonadota</taxon>
        <taxon>Gammaproteobacteria</taxon>
        <taxon>Oceanospirillales</taxon>
        <taxon>Oceanospirillaceae</taxon>
        <taxon>Marinomonas</taxon>
    </lineage>
</organism>
<proteinExistence type="predicted"/>
<dbReference type="RefSeq" id="WP_265217451.1">
    <property type="nucleotide sequence ID" value="NZ_JAPEUL010000004.1"/>
</dbReference>
<evidence type="ECO:0000313" key="1">
    <source>
        <dbReference type="EMBL" id="MCW4628253.1"/>
    </source>
</evidence>